<protein>
    <recommendedName>
        <fullName evidence="4">Nicotinic acid mononucleotide adenyltransferase</fullName>
    </recommendedName>
</protein>
<feature type="chain" id="PRO_5004826822" description="Nicotinic acid mononucleotide adenyltransferase" evidence="1">
    <location>
        <begin position="23"/>
        <end position="316"/>
    </location>
</feature>
<accession>W2UIZ3</accession>
<evidence type="ECO:0000256" key="1">
    <source>
        <dbReference type="SAM" id="SignalP"/>
    </source>
</evidence>
<evidence type="ECO:0008006" key="4">
    <source>
        <dbReference type="Google" id="ProtNLM"/>
    </source>
</evidence>
<keyword evidence="1" id="KW-0732">Signal</keyword>
<keyword evidence="3" id="KW-1185">Reference proteome</keyword>
<proteinExistence type="predicted"/>
<sequence>MKTIKLLLTFILVGGLFGACTADVYNDDHTEEDFSLENLLYSHELWYVDINETEGNGEVPFLQVAFTLTFDNGTLLANNNLVGFGSTGDGFGTSIGYYDTYNSTLQIDHDLDGVMNLEVIQHGYDKIELYHKNSNTSYFLNGYMKNEFDYNAVFYDNIEYFLQEYEAWEKTYTSSYGALNDFDDENFLSFIPASDTSLFLSSVDKQGTAVNSIYWDYEGFYEVYDVSGDRYLKTLTLDYDFLYNDYFELTVIDDRTIELFHPKSGTVYEFKGRGFVQYLKGEDLKADSLRKRFKISNPEMNIERMSSVKDITIEVN</sequence>
<evidence type="ECO:0000313" key="2">
    <source>
        <dbReference type="EMBL" id="ETN93988.1"/>
    </source>
</evidence>
<dbReference type="AlphaFoldDB" id="W2UIZ3"/>
<comment type="caution">
    <text evidence="2">The sequence shown here is derived from an EMBL/GenBank/DDBJ whole genome shotgun (WGS) entry which is preliminary data.</text>
</comment>
<name>W2UIZ3_9FLAO</name>
<dbReference type="PROSITE" id="PS51257">
    <property type="entry name" value="PROKAR_LIPOPROTEIN"/>
    <property type="match status" value="1"/>
</dbReference>
<dbReference type="RefSeq" id="WP_038268728.1">
    <property type="nucleotide sequence ID" value="NZ_AYXY01000027.1"/>
</dbReference>
<dbReference type="Proteomes" id="UP000018850">
    <property type="component" value="Unassembled WGS sequence"/>
</dbReference>
<reference evidence="2 3" key="2">
    <citation type="journal article" date="2016" name="Genome Announc.">
        <title>Draft Genome Sequence of Zhouia amylolytica AD3, Isolated from Tidal Flat Sediment.</title>
        <authorList>
            <person name="Jia B."/>
            <person name="Jin H.M."/>
            <person name="Lee H.J."/>
            <person name="Jeon C.O."/>
        </authorList>
    </citation>
    <scope>NUCLEOTIDE SEQUENCE [LARGE SCALE GENOMIC DNA]</scope>
    <source>
        <strain evidence="2 3">AD3</strain>
    </source>
</reference>
<reference evidence="3" key="1">
    <citation type="submission" date="2013-11" db="EMBL/GenBank/DDBJ databases">
        <title>Draft genome sequence from a member of Zhouia, isolated tidal flat.</title>
        <authorList>
            <person name="Jin H."/>
            <person name="Jeon C.O."/>
        </authorList>
    </citation>
    <scope>NUCLEOTIDE SEQUENCE [LARGE SCALE GENOMIC DNA]</scope>
    <source>
        <strain evidence="3">AD3</strain>
    </source>
</reference>
<evidence type="ECO:0000313" key="3">
    <source>
        <dbReference type="Proteomes" id="UP000018850"/>
    </source>
</evidence>
<gene>
    <name evidence="2" type="ORF">P278_31200</name>
</gene>
<feature type="signal peptide" evidence="1">
    <location>
        <begin position="1"/>
        <end position="22"/>
    </location>
</feature>
<dbReference type="STRING" id="376730.SAMN04487906_0203"/>
<organism evidence="2 3">
    <name type="scientific">Zhouia amylolytica AD3</name>
    <dbReference type="NCBI Taxonomy" id="1286632"/>
    <lineage>
        <taxon>Bacteria</taxon>
        <taxon>Pseudomonadati</taxon>
        <taxon>Bacteroidota</taxon>
        <taxon>Flavobacteriia</taxon>
        <taxon>Flavobacteriales</taxon>
        <taxon>Flavobacteriaceae</taxon>
        <taxon>Zhouia</taxon>
    </lineage>
</organism>
<dbReference type="EMBL" id="AYXY01000027">
    <property type="protein sequence ID" value="ETN93988.1"/>
    <property type="molecule type" value="Genomic_DNA"/>
</dbReference>
<dbReference type="eggNOG" id="ENOG502Z7I6">
    <property type="taxonomic scope" value="Bacteria"/>
</dbReference>
<dbReference type="PATRIC" id="fig|1286632.3.peg.3114"/>